<keyword evidence="1" id="KW-1133">Transmembrane helix</keyword>
<sequence>MSLLVELASSSKSWKLFIALTPCVILLTGLFIIARLAWTKNLNIMLSALKSSDWLRLQSALWCMFGAWGKLMITGSIAGLLHWPTKHMHIRLGKIKKEEIDNFPKSLKYQLFIGELLMAAGALLCAITYHAYS</sequence>
<dbReference type="AlphaFoldDB" id="A0A3S8UDL6"/>
<dbReference type="Proteomes" id="UP000268230">
    <property type="component" value="Chromosome"/>
</dbReference>
<dbReference type="KEGG" id="pory:EJA05_01095"/>
<feature type="transmembrane region" description="Helical" evidence="1">
    <location>
        <begin position="111"/>
        <end position="132"/>
    </location>
</feature>
<accession>A0A3S8UDL6</accession>
<feature type="transmembrane region" description="Helical" evidence="1">
    <location>
        <begin position="59"/>
        <end position="83"/>
    </location>
</feature>
<organism evidence="2 3">
    <name type="scientific">Pseudomonas entomophila</name>
    <dbReference type="NCBI Taxonomy" id="312306"/>
    <lineage>
        <taxon>Bacteria</taxon>
        <taxon>Pseudomonadati</taxon>
        <taxon>Pseudomonadota</taxon>
        <taxon>Gammaproteobacteria</taxon>
        <taxon>Pseudomonadales</taxon>
        <taxon>Pseudomonadaceae</taxon>
        <taxon>Pseudomonas</taxon>
    </lineage>
</organism>
<evidence type="ECO:0000256" key="1">
    <source>
        <dbReference type="SAM" id="Phobius"/>
    </source>
</evidence>
<evidence type="ECO:0000313" key="2">
    <source>
        <dbReference type="EMBL" id="AZL66412.1"/>
    </source>
</evidence>
<dbReference type="EMBL" id="CP034338">
    <property type="protein sequence ID" value="AZL66412.1"/>
    <property type="molecule type" value="Genomic_DNA"/>
</dbReference>
<protein>
    <submittedName>
        <fullName evidence="2">Uncharacterized protein</fullName>
    </submittedName>
</protein>
<evidence type="ECO:0000313" key="3">
    <source>
        <dbReference type="Proteomes" id="UP000268230"/>
    </source>
</evidence>
<keyword evidence="1" id="KW-0472">Membrane</keyword>
<name>A0A3S8UDL6_9PSED</name>
<feature type="transmembrane region" description="Helical" evidence="1">
    <location>
        <begin position="16"/>
        <end position="38"/>
    </location>
</feature>
<gene>
    <name evidence="2" type="ORF">EJA05_01095</name>
</gene>
<proteinExistence type="predicted"/>
<dbReference type="OrthoDB" id="6998904at2"/>
<reference evidence="2 3" key="1">
    <citation type="submission" date="2018-12" db="EMBL/GenBank/DDBJ databases">
        <authorList>
            <person name="Li S."/>
            <person name="Yang R."/>
            <person name="Chen G."/>
            <person name="Zou L."/>
            <person name="Zhang C."/>
            <person name="Chen Y."/>
            <person name="Liu Z."/>
            <person name="Li Y."/>
            <person name="Yan Y."/>
            <person name="Huang M."/>
            <person name="Chen T."/>
        </authorList>
    </citation>
    <scope>NUCLEOTIDE SEQUENCE [LARGE SCALE GENOMIC DNA]</scope>
    <source>
        <strain evidence="2 3">1257</strain>
    </source>
</reference>
<keyword evidence="1" id="KW-0812">Transmembrane</keyword>